<sequence>MSSDTPSVRKRTRSSSLKEIDFLAKSGRLPTRSQSPTSDETQSPRESATSVKGEVSPHTTGKDTGEDKANTASRATEKTPLSKTKNDKPAQETEVQLTRVVGQKCLGGPVACWQLDRMELSRTMSSDTPPARKRPRSSRKLALSQTQPPTSDESQSSLENLALSTGPTSLKEIVGESTNEPQREEKSVQAGLGTKPLDDTEVEDTDAVPSASTSAKEVSPQATDKDEGEDELGAVRLCQCPIGRTVRSFTPQDTGMEGRNQRDGMKTDKPTGNKGAANGESDPKQPTLEKSWDVVMTEVTSLDEGLVGGWKEDIDTLLVFAGLFSAVVTAFTIESYQWLQEAPEDTTVALLKQISQQLNGSSVTETDEFTVSSSDVAINILWFLSLILALVDALFALLCKQWLREHRRHTHTRTPSEALALRWLRNQSLEKWRVPMILASLPMLLEFALFLFLAGLLELLRTRQPVLFKISTAVVAFAALFYFGTTIIPTVDVIRQARQVTWELREMRTRTEHSKDYLSPVDFITTLPPMEYTCPYKSPQAWAAFQVLRLISHILSPLRRVALFLYYRDWITNSAYHNFIRPTLAFGEIINSLSDWSSVDLELLQRSSIDLAPPFYELDAFRWLVAELRDSPHMIPHLRNILSTFPLHLVMPAVLDQWFFLPGRKWTVGDIEAALDPNLSSEGIEDHLTRAKRDFLAVERQTGHFKHLLHWTHVSMNGGSGSGRDSTPFECIDAIPDDDLVCDHLWGIYTEMAQSLAASDYYLATLMQDLASHIIASSPNDTLNLPTTTTSMLVKSAAGRNFLSHMHRTILERAIYNHITYNNQYNWMEAMDIVRRVHELPEDHFGVIPGHFSLPLSKLRKMLNGLSPTDPEIDFGYLGSLSRDWGGALNMYKEQLVEILSKHINEYPQSDAESSHCPGESKISPLVMSSAGLGLITFVNNRLAEERETYRYLSSFEGRTSDWRDAIERVGAAHPDLPPDHFTDIFHEYIDPPALREGLPQLGAEVEAQPEDSGSSPRDVTDTGEVDPDEPMEGCSGLKPFPQPKPEGLVEDAEQGNIPMQPVATENPASCSASGPVQGTVVGGPDADKNV</sequence>
<feature type="compositionally biased region" description="Polar residues" evidence="1">
    <location>
        <begin position="145"/>
        <end position="168"/>
    </location>
</feature>
<evidence type="ECO:0000259" key="3">
    <source>
        <dbReference type="Pfam" id="PF20153"/>
    </source>
</evidence>
<evidence type="ECO:0000256" key="2">
    <source>
        <dbReference type="SAM" id="Phobius"/>
    </source>
</evidence>
<accession>A0ABR2ZVH5</accession>
<feature type="transmembrane region" description="Helical" evidence="2">
    <location>
        <begin position="466"/>
        <end position="488"/>
    </location>
</feature>
<feature type="compositionally biased region" description="Polar residues" evidence="1">
    <location>
        <begin position="70"/>
        <end position="83"/>
    </location>
</feature>
<name>A0ABR2ZVH5_9AGAR</name>
<feature type="compositionally biased region" description="Polar residues" evidence="1">
    <location>
        <begin position="1067"/>
        <end position="1077"/>
    </location>
</feature>
<evidence type="ECO:0000313" key="4">
    <source>
        <dbReference type="EMBL" id="KAL0065149.1"/>
    </source>
</evidence>
<feature type="region of interest" description="Disordered" evidence="1">
    <location>
        <begin position="1005"/>
        <end position="1091"/>
    </location>
</feature>
<gene>
    <name evidence="4" type="ORF">AAF712_007819</name>
</gene>
<evidence type="ECO:0000256" key="1">
    <source>
        <dbReference type="SAM" id="MobiDB-lite"/>
    </source>
</evidence>
<evidence type="ECO:0000313" key="5">
    <source>
        <dbReference type="Proteomes" id="UP001437256"/>
    </source>
</evidence>
<proteinExistence type="predicted"/>
<feature type="transmembrane region" description="Helical" evidence="2">
    <location>
        <begin position="432"/>
        <end position="454"/>
    </location>
</feature>
<dbReference type="InterPro" id="IPR045338">
    <property type="entry name" value="DUF6535"/>
</dbReference>
<feature type="region of interest" description="Disordered" evidence="1">
    <location>
        <begin position="1"/>
        <end position="101"/>
    </location>
</feature>
<keyword evidence="2" id="KW-0472">Membrane</keyword>
<feature type="compositionally biased region" description="Acidic residues" evidence="1">
    <location>
        <begin position="1022"/>
        <end position="1032"/>
    </location>
</feature>
<reference evidence="4 5" key="1">
    <citation type="submission" date="2024-05" db="EMBL/GenBank/DDBJ databases">
        <title>A draft genome resource for the thread blight pathogen Marasmius tenuissimus strain MS-2.</title>
        <authorList>
            <person name="Yulfo-Soto G.E."/>
            <person name="Baruah I.K."/>
            <person name="Amoako-Attah I."/>
            <person name="Bukari Y."/>
            <person name="Meinhardt L.W."/>
            <person name="Bailey B.A."/>
            <person name="Cohen S.P."/>
        </authorList>
    </citation>
    <scope>NUCLEOTIDE SEQUENCE [LARGE SCALE GENOMIC DNA]</scope>
    <source>
        <strain evidence="4 5">MS-2</strain>
    </source>
</reference>
<keyword evidence="2" id="KW-0812">Transmembrane</keyword>
<protein>
    <recommendedName>
        <fullName evidence="3">DUF6535 domain-containing protein</fullName>
    </recommendedName>
</protein>
<feature type="domain" description="DUF6535" evidence="3">
    <location>
        <begin position="292"/>
        <end position="461"/>
    </location>
</feature>
<feature type="region of interest" description="Disordered" evidence="1">
    <location>
        <begin position="119"/>
        <end position="230"/>
    </location>
</feature>
<organism evidence="4 5">
    <name type="scientific">Marasmius tenuissimus</name>
    <dbReference type="NCBI Taxonomy" id="585030"/>
    <lineage>
        <taxon>Eukaryota</taxon>
        <taxon>Fungi</taxon>
        <taxon>Dikarya</taxon>
        <taxon>Basidiomycota</taxon>
        <taxon>Agaricomycotina</taxon>
        <taxon>Agaricomycetes</taxon>
        <taxon>Agaricomycetidae</taxon>
        <taxon>Agaricales</taxon>
        <taxon>Marasmiineae</taxon>
        <taxon>Marasmiaceae</taxon>
        <taxon>Marasmius</taxon>
    </lineage>
</organism>
<comment type="caution">
    <text evidence="4">The sequence shown here is derived from an EMBL/GenBank/DDBJ whole genome shotgun (WGS) entry which is preliminary data.</text>
</comment>
<keyword evidence="5" id="KW-1185">Reference proteome</keyword>
<feature type="compositionally biased region" description="Polar residues" evidence="1">
    <location>
        <begin position="210"/>
        <end position="222"/>
    </location>
</feature>
<feature type="compositionally biased region" description="Basic and acidic residues" evidence="1">
    <location>
        <begin position="259"/>
        <end position="271"/>
    </location>
</feature>
<feature type="transmembrane region" description="Helical" evidence="2">
    <location>
        <begin position="380"/>
        <end position="399"/>
    </location>
</feature>
<keyword evidence="2" id="KW-1133">Transmembrane helix</keyword>
<dbReference type="EMBL" id="JBBXMP010000051">
    <property type="protein sequence ID" value="KAL0065149.1"/>
    <property type="molecule type" value="Genomic_DNA"/>
</dbReference>
<dbReference type="Proteomes" id="UP001437256">
    <property type="component" value="Unassembled WGS sequence"/>
</dbReference>
<feature type="compositionally biased region" description="Polar residues" evidence="1">
    <location>
        <begin position="31"/>
        <end position="50"/>
    </location>
</feature>
<dbReference type="Pfam" id="PF20153">
    <property type="entry name" value="DUF6535"/>
    <property type="match status" value="1"/>
</dbReference>
<feature type="compositionally biased region" description="Basic and acidic residues" evidence="1">
    <location>
        <begin position="60"/>
        <end position="69"/>
    </location>
</feature>
<feature type="region of interest" description="Disordered" evidence="1">
    <location>
        <begin position="246"/>
        <end position="288"/>
    </location>
</feature>